<dbReference type="PANTHER" id="PTHR43721">
    <property type="entry name" value="ELONGATION FACTOR TU-RELATED"/>
    <property type="match status" value="1"/>
</dbReference>
<dbReference type="InterPro" id="IPR000795">
    <property type="entry name" value="T_Tr_GTP-bd_dom"/>
</dbReference>
<dbReference type="GO" id="GO:0005525">
    <property type="term" value="F:GTP binding"/>
    <property type="evidence" value="ECO:0007669"/>
    <property type="project" value="InterPro"/>
</dbReference>
<keyword evidence="4" id="KW-1185">Reference proteome</keyword>
<dbReference type="AlphaFoldDB" id="A0A6A6XW87"/>
<dbReference type="Pfam" id="PF00009">
    <property type="entry name" value="GTP_EFTU"/>
    <property type="match status" value="1"/>
</dbReference>
<organism evidence="3 4">
    <name type="scientific">Melanomma pulvis-pyrius CBS 109.77</name>
    <dbReference type="NCBI Taxonomy" id="1314802"/>
    <lineage>
        <taxon>Eukaryota</taxon>
        <taxon>Fungi</taxon>
        <taxon>Dikarya</taxon>
        <taxon>Ascomycota</taxon>
        <taxon>Pezizomycotina</taxon>
        <taxon>Dothideomycetes</taxon>
        <taxon>Pleosporomycetidae</taxon>
        <taxon>Pleosporales</taxon>
        <taxon>Melanommataceae</taxon>
        <taxon>Melanomma</taxon>
    </lineage>
</organism>
<gene>
    <name evidence="3" type="ORF">K505DRAFT_227883</name>
</gene>
<dbReference type="Proteomes" id="UP000799757">
    <property type="component" value="Unassembled WGS sequence"/>
</dbReference>
<reference evidence="3" key="1">
    <citation type="journal article" date="2020" name="Stud. Mycol.">
        <title>101 Dothideomycetes genomes: a test case for predicting lifestyles and emergence of pathogens.</title>
        <authorList>
            <person name="Haridas S."/>
            <person name="Albert R."/>
            <person name="Binder M."/>
            <person name="Bloem J."/>
            <person name="Labutti K."/>
            <person name="Salamov A."/>
            <person name="Andreopoulos B."/>
            <person name="Baker S."/>
            <person name="Barry K."/>
            <person name="Bills G."/>
            <person name="Bluhm B."/>
            <person name="Cannon C."/>
            <person name="Castanera R."/>
            <person name="Culley D."/>
            <person name="Daum C."/>
            <person name="Ezra D."/>
            <person name="Gonzalez J."/>
            <person name="Henrissat B."/>
            <person name="Kuo A."/>
            <person name="Liang C."/>
            <person name="Lipzen A."/>
            <person name="Lutzoni F."/>
            <person name="Magnuson J."/>
            <person name="Mondo S."/>
            <person name="Nolan M."/>
            <person name="Ohm R."/>
            <person name="Pangilinan J."/>
            <person name="Park H.-J."/>
            <person name="Ramirez L."/>
            <person name="Alfaro M."/>
            <person name="Sun H."/>
            <person name="Tritt A."/>
            <person name="Yoshinaga Y."/>
            <person name="Zwiers L.-H."/>
            <person name="Turgeon B."/>
            <person name="Goodwin S."/>
            <person name="Spatafora J."/>
            <person name="Crous P."/>
            <person name="Grigoriev I."/>
        </authorList>
    </citation>
    <scope>NUCLEOTIDE SEQUENCE</scope>
    <source>
        <strain evidence="3">CBS 109.77</strain>
    </source>
</reference>
<dbReference type="Gene3D" id="3.40.50.300">
    <property type="entry name" value="P-loop containing nucleotide triphosphate hydrolases"/>
    <property type="match status" value="1"/>
</dbReference>
<feature type="domain" description="Tr-type G" evidence="2">
    <location>
        <begin position="393"/>
        <end position="655"/>
    </location>
</feature>
<evidence type="ECO:0000259" key="2">
    <source>
        <dbReference type="Pfam" id="PF00009"/>
    </source>
</evidence>
<feature type="region of interest" description="Disordered" evidence="1">
    <location>
        <begin position="76"/>
        <end position="131"/>
    </location>
</feature>
<dbReference type="EMBL" id="MU001742">
    <property type="protein sequence ID" value="KAF2800811.1"/>
    <property type="molecule type" value="Genomic_DNA"/>
</dbReference>
<evidence type="ECO:0000256" key="1">
    <source>
        <dbReference type="SAM" id="MobiDB-lite"/>
    </source>
</evidence>
<feature type="compositionally biased region" description="Polar residues" evidence="1">
    <location>
        <begin position="100"/>
        <end position="112"/>
    </location>
</feature>
<dbReference type="GO" id="GO:0003746">
    <property type="term" value="F:translation elongation factor activity"/>
    <property type="evidence" value="ECO:0007669"/>
    <property type="project" value="TreeGrafter"/>
</dbReference>
<dbReference type="InterPro" id="IPR027417">
    <property type="entry name" value="P-loop_NTPase"/>
</dbReference>
<dbReference type="OrthoDB" id="5342685at2759"/>
<dbReference type="PANTHER" id="PTHR43721:SF30">
    <property type="entry name" value="TR-TYPE G DOMAIN-CONTAINING PROTEIN"/>
    <property type="match status" value="1"/>
</dbReference>
<accession>A0A6A6XW87</accession>
<dbReference type="InterPro" id="IPR050055">
    <property type="entry name" value="EF-Tu_GTPase"/>
</dbReference>
<feature type="region of interest" description="Disordered" evidence="1">
    <location>
        <begin position="165"/>
        <end position="203"/>
    </location>
</feature>
<protein>
    <recommendedName>
        <fullName evidence="2">Tr-type G domain-containing protein</fullName>
    </recommendedName>
</protein>
<feature type="region of interest" description="Disordered" evidence="1">
    <location>
        <begin position="523"/>
        <end position="542"/>
    </location>
</feature>
<name>A0A6A6XW87_9PLEO</name>
<evidence type="ECO:0000313" key="4">
    <source>
        <dbReference type="Proteomes" id="UP000799757"/>
    </source>
</evidence>
<dbReference type="GO" id="GO:0003924">
    <property type="term" value="F:GTPase activity"/>
    <property type="evidence" value="ECO:0007669"/>
    <property type="project" value="InterPro"/>
</dbReference>
<proteinExistence type="predicted"/>
<evidence type="ECO:0000313" key="3">
    <source>
        <dbReference type="EMBL" id="KAF2800811.1"/>
    </source>
</evidence>
<feature type="compositionally biased region" description="Polar residues" evidence="1">
    <location>
        <begin position="165"/>
        <end position="189"/>
    </location>
</feature>
<feature type="compositionally biased region" description="Polar residues" evidence="1">
    <location>
        <begin position="529"/>
        <end position="539"/>
    </location>
</feature>
<feature type="non-terminal residue" evidence="3">
    <location>
        <position position="1"/>
    </location>
</feature>
<sequence>KTSTFTRNLRQNASINVSAVPDTLLSHKLSIIINSNPLIPYTAATQSLSLRISYLSSQPYPDRAPPGRVSVNPPNMASIFTFDPDPPRVASPWSTPPPGSQSRHSIPQNSASGPVRPSVERLRANSNSNTPAVDYSAITRLEAEPQEGPTEYKLHLLLRQRRSFTRSSTGQLSGSLRRTETPTFSSLHRSVSEPETPPPLPAMQSRQHRLEQLTTQLLWRLQQSCPYHESSSTALVLPHFPNELQLAAPAAPQQLLPGLEESKGALYEIGVADDGTFVGLAHDEMEESLNNLRAMAASLGCHVDVLRMVSVGECEWVEEIGAHGKTQQKVQTGELWVAEAFVQPEQHSRDRGGARIIQKDVSDISRNPAANIATPTATANDDEQMPTQQLRVSLTGATLSGKSSLLGSLSTSTLDNGRGKSRLSLLKHRHEILSGMTSSVTQELIGYRDVVDQQGARPCAQVISYGAGNVSSWVDIHASAENGRLVFLSDSAGHPRFRRTTVRGLVGWDPHWTLLCVPADNTDDPSGRIGSSPTPNDGQAGTDLDLSHAHLQLCLNLELPLVVIITKYDLATKSTLRQTLSKLLSALKDAGRKPCIISAPSKSVPKADLNTVSPGDLLQATEIIQTLRVSPLDAVPIILTSAVDGTGINKLHAFLRELPLPAIPASPPGTPRTLFYIEDVYSGVATPSKSLSPTYGSSDRAAVIGGHLRYGRINVGDELLLGPYPIDAGFDDSDSGSGRALARNSTIPTSRSFPGALHKTQSGKHPSLRSGAFIHEKDAEWRRVRITSLRNLRLPVRTLYAGQVGTMGVVPMDLPIASPAVVRIRKGMVLQSGEAKANRVLSVRFSGANTAAVKSLTVGSAVVIYVASVRASAKVVSVATESASHDSVNLAPSLSDDDEDYGAFGFGFEDETASSGGSTELPKAGATIVTFQFIASREFVEMDAKVLVLPGGGPVISGGTERGEKGVAGLEGFVGRVLEGYG</sequence>
<dbReference type="SUPFAM" id="SSF52540">
    <property type="entry name" value="P-loop containing nucleoside triphosphate hydrolases"/>
    <property type="match status" value="1"/>
</dbReference>